<dbReference type="Proteomes" id="UP000184041">
    <property type="component" value="Unassembled WGS sequence"/>
</dbReference>
<name>A0A1M5ACT0_9BACT</name>
<dbReference type="EMBL" id="FQUS01000007">
    <property type="protein sequence ID" value="SHF28088.1"/>
    <property type="molecule type" value="Genomic_DNA"/>
</dbReference>
<dbReference type="GO" id="GO:0042802">
    <property type="term" value="F:identical protein binding"/>
    <property type="evidence" value="ECO:0007669"/>
    <property type="project" value="InterPro"/>
</dbReference>
<dbReference type="Pfam" id="PF13424">
    <property type="entry name" value="TPR_12"/>
    <property type="match status" value="2"/>
</dbReference>
<evidence type="ECO:0000256" key="3">
    <source>
        <dbReference type="ARBA" id="ARBA00022777"/>
    </source>
</evidence>
<evidence type="ECO:0000256" key="6">
    <source>
        <dbReference type="SAM" id="MobiDB-lite"/>
    </source>
</evidence>
<dbReference type="InterPro" id="IPR000719">
    <property type="entry name" value="Prot_kinase_dom"/>
</dbReference>
<accession>A0A1M5ACT0</accession>
<dbReference type="OrthoDB" id="9813021at2"/>
<dbReference type="Gene3D" id="3.30.200.20">
    <property type="entry name" value="Phosphorylase Kinase, domain 1"/>
    <property type="match status" value="1"/>
</dbReference>
<protein>
    <submittedName>
        <fullName evidence="9">Serine/threonine protein kinase</fullName>
    </submittedName>
</protein>
<dbReference type="Gene3D" id="1.10.510.10">
    <property type="entry name" value="Transferase(Phosphotransferase) domain 1"/>
    <property type="match status" value="1"/>
</dbReference>
<dbReference type="Pfam" id="PF07721">
    <property type="entry name" value="TPR_4"/>
    <property type="match status" value="1"/>
</dbReference>
<dbReference type="InterPro" id="IPR011990">
    <property type="entry name" value="TPR-like_helical_dom_sf"/>
</dbReference>
<keyword evidence="10" id="KW-1185">Reference proteome</keyword>
<evidence type="ECO:0000256" key="5">
    <source>
        <dbReference type="PROSITE-ProRule" id="PRU00339"/>
    </source>
</evidence>
<dbReference type="SMART" id="SM00028">
    <property type="entry name" value="TPR"/>
    <property type="match status" value="7"/>
</dbReference>
<dbReference type="Pfam" id="PF13374">
    <property type="entry name" value="TPR_10"/>
    <property type="match status" value="1"/>
</dbReference>
<reference evidence="9 10" key="1">
    <citation type="submission" date="2016-11" db="EMBL/GenBank/DDBJ databases">
        <authorList>
            <person name="Jaros S."/>
            <person name="Januszkiewicz K."/>
            <person name="Wedrychowicz H."/>
        </authorList>
    </citation>
    <scope>NUCLEOTIDE SEQUENCE [LARGE SCALE GENOMIC DNA]</scope>
    <source>
        <strain evidence="9 10">DSM 21986</strain>
    </source>
</reference>
<sequence>MDKQHWKKLSHIFDLALTLSPERRTTYIRNLCAGDPELRQEVSSLLSSIEESDKMLEEQLRKNHLLLSDLTAHLEKDGPSGSLTGKTVGHWKVSDLLGRGGMGEVYEVERFDSDIQQKGALKIMRRGLDTPENIRRFRLEKQILAGLNHPNIARLIDGGISEDGLPYLVMEFVDGVPIDRYCDQRRLTISDRLALFREVCRAVQHAHKNLIVHRDLKPENILIAEDGHVKILDFGIAKILDETLYELSTVKTHRSMRLMSLEAAAPEQISGDPVTTSADVYALGTLLYQLLAGRHPLDIEEQGFRAIEQMIMHEDPLPPSRRLNDAEHPSPSAIADKRNTDQPGLTTLLRGDLDAITLKALRKETGQRYESVIQLIADLDRFRADKPVSAQRDSTRYRLSKFFKRHKKRMGIAAAAVAVITVLTIFYTFQLAKERNEAQLEAQKTEQVKDLLVEIFQRSDPFREPEAKNLSVQEVLDRGTQRVSSSLESQPLVRAELQEALGSVYSGLIMYPKAEPLLRKALATYKRELGPDHPDVAETSQLLGFLLFRKGAYEEAEALFKEAARIYQKEYGETDTHYADILSMLGNLYAETGRQKQALRQYISAIEIYKQQDSPGIAGTTMDLGYLLMDMGRMDEAQRKLARAIPLFKTYSEEPDVAIANALTGLGQVLHLQGDLAAAEDHHRKALQIRRTIFETGHTYIASSHLRLAWVLLDRGNIDQAVPLARKACQSFKNHLPAGHWKIAASEGVLALAWIGQGEFAQAEETLLNTHEVFREQFGVADWRTQSARQTLVKLYKRWDKSQKAQAFLNN</sequence>
<dbReference type="PANTHER" id="PTHR43289">
    <property type="entry name" value="MITOGEN-ACTIVATED PROTEIN KINASE KINASE KINASE 20-RELATED"/>
    <property type="match status" value="1"/>
</dbReference>
<dbReference type="InterPro" id="IPR011009">
    <property type="entry name" value="Kinase-like_dom_sf"/>
</dbReference>
<evidence type="ECO:0000313" key="10">
    <source>
        <dbReference type="Proteomes" id="UP000184041"/>
    </source>
</evidence>
<feature type="region of interest" description="Disordered" evidence="6">
    <location>
        <begin position="316"/>
        <end position="341"/>
    </location>
</feature>
<dbReference type="PROSITE" id="PS00108">
    <property type="entry name" value="PROTEIN_KINASE_ST"/>
    <property type="match status" value="1"/>
</dbReference>
<keyword evidence="5" id="KW-0802">TPR repeat</keyword>
<feature type="transmembrane region" description="Helical" evidence="7">
    <location>
        <begin position="410"/>
        <end position="429"/>
    </location>
</feature>
<dbReference type="PROSITE" id="PS50011">
    <property type="entry name" value="PROTEIN_KINASE_DOM"/>
    <property type="match status" value="1"/>
</dbReference>
<dbReference type="Pfam" id="PF00069">
    <property type="entry name" value="Pkinase"/>
    <property type="match status" value="1"/>
</dbReference>
<keyword evidence="1" id="KW-0808">Transferase</keyword>
<dbReference type="Gene3D" id="1.25.40.10">
    <property type="entry name" value="Tetratricopeptide repeat domain"/>
    <property type="match status" value="2"/>
</dbReference>
<evidence type="ECO:0000259" key="8">
    <source>
        <dbReference type="PROSITE" id="PS50011"/>
    </source>
</evidence>
<dbReference type="InterPro" id="IPR019734">
    <property type="entry name" value="TPR_rpt"/>
</dbReference>
<feature type="repeat" description="TPR" evidence="5">
    <location>
        <begin position="579"/>
        <end position="612"/>
    </location>
</feature>
<keyword evidence="7" id="KW-0812">Transmembrane</keyword>
<evidence type="ECO:0000256" key="1">
    <source>
        <dbReference type="ARBA" id="ARBA00022679"/>
    </source>
</evidence>
<dbReference type="GO" id="GO:0005524">
    <property type="term" value="F:ATP binding"/>
    <property type="evidence" value="ECO:0007669"/>
    <property type="project" value="UniProtKB-KW"/>
</dbReference>
<dbReference type="InterPro" id="IPR011717">
    <property type="entry name" value="TPR-4"/>
</dbReference>
<dbReference type="CDD" id="cd14014">
    <property type="entry name" value="STKc_PknB_like"/>
    <property type="match status" value="1"/>
</dbReference>
<feature type="domain" description="Protein kinase" evidence="8">
    <location>
        <begin position="91"/>
        <end position="476"/>
    </location>
</feature>
<dbReference type="SUPFAM" id="SSF56112">
    <property type="entry name" value="Protein kinase-like (PK-like)"/>
    <property type="match status" value="1"/>
</dbReference>
<evidence type="ECO:0000256" key="7">
    <source>
        <dbReference type="SAM" id="Phobius"/>
    </source>
</evidence>
<proteinExistence type="predicted"/>
<keyword evidence="2" id="KW-0547">Nucleotide-binding</keyword>
<dbReference type="SUPFAM" id="SSF48452">
    <property type="entry name" value="TPR-like"/>
    <property type="match status" value="1"/>
</dbReference>
<keyword evidence="3 9" id="KW-0418">Kinase</keyword>
<evidence type="ECO:0000313" key="9">
    <source>
        <dbReference type="EMBL" id="SHF28088.1"/>
    </source>
</evidence>
<keyword evidence="7" id="KW-0472">Membrane</keyword>
<dbReference type="InterPro" id="IPR008271">
    <property type="entry name" value="Ser/Thr_kinase_AS"/>
</dbReference>
<dbReference type="AlphaFoldDB" id="A0A1M5ACT0"/>
<gene>
    <name evidence="9" type="ORF">SAMN05443144_10727</name>
</gene>
<dbReference type="PANTHER" id="PTHR43289:SF34">
    <property type="entry name" value="SERINE_THREONINE-PROTEIN KINASE YBDM-RELATED"/>
    <property type="match status" value="1"/>
</dbReference>
<dbReference type="RefSeq" id="WP_073061878.1">
    <property type="nucleotide sequence ID" value="NZ_FQUS01000007.1"/>
</dbReference>
<evidence type="ECO:0000256" key="4">
    <source>
        <dbReference type="ARBA" id="ARBA00022840"/>
    </source>
</evidence>
<keyword evidence="4" id="KW-0067">ATP-binding</keyword>
<keyword evidence="7" id="KW-1133">Transmembrane helix</keyword>
<dbReference type="SMART" id="SM00220">
    <property type="entry name" value="S_TKc"/>
    <property type="match status" value="1"/>
</dbReference>
<feature type="compositionally biased region" description="Basic and acidic residues" evidence="6">
    <location>
        <begin position="316"/>
        <end position="328"/>
    </location>
</feature>
<dbReference type="GO" id="GO:0004674">
    <property type="term" value="F:protein serine/threonine kinase activity"/>
    <property type="evidence" value="ECO:0007669"/>
    <property type="project" value="UniProtKB-KW"/>
</dbReference>
<keyword evidence="9" id="KW-0723">Serine/threonine-protein kinase</keyword>
<organism evidence="9 10">
    <name type="scientific">Fodinibius roseus</name>
    <dbReference type="NCBI Taxonomy" id="1194090"/>
    <lineage>
        <taxon>Bacteria</taxon>
        <taxon>Pseudomonadati</taxon>
        <taxon>Balneolota</taxon>
        <taxon>Balneolia</taxon>
        <taxon>Balneolales</taxon>
        <taxon>Balneolaceae</taxon>
        <taxon>Fodinibius</taxon>
    </lineage>
</organism>
<dbReference type="PROSITE" id="PS50005">
    <property type="entry name" value="TPR"/>
    <property type="match status" value="1"/>
</dbReference>
<evidence type="ECO:0000256" key="2">
    <source>
        <dbReference type="ARBA" id="ARBA00022741"/>
    </source>
</evidence>
<dbReference type="STRING" id="1194090.SAMN05443144_10727"/>